<organism evidence="2 3">
    <name type="scientific">Rufibacter sediminis</name>
    <dbReference type="NCBI Taxonomy" id="2762756"/>
    <lineage>
        <taxon>Bacteria</taxon>
        <taxon>Pseudomonadati</taxon>
        <taxon>Bacteroidota</taxon>
        <taxon>Cytophagia</taxon>
        <taxon>Cytophagales</taxon>
        <taxon>Hymenobacteraceae</taxon>
        <taxon>Rufibacter</taxon>
    </lineage>
</organism>
<gene>
    <name evidence="2" type="ORF">H7U12_14510</name>
</gene>
<feature type="domain" description="Bacterial bifunctional deaminase-reductase C-terminal" evidence="1">
    <location>
        <begin position="2"/>
        <end position="168"/>
    </location>
</feature>
<dbReference type="SUPFAM" id="SSF53597">
    <property type="entry name" value="Dihydrofolate reductase-like"/>
    <property type="match status" value="1"/>
</dbReference>
<dbReference type="Proteomes" id="UP000659698">
    <property type="component" value="Unassembled WGS sequence"/>
</dbReference>
<dbReference type="Pfam" id="PF01872">
    <property type="entry name" value="RibD_C"/>
    <property type="match status" value="1"/>
</dbReference>
<comment type="caution">
    <text evidence="2">The sequence shown here is derived from an EMBL/GenBank/DDBJ whole genome shotgun (WGS) entry which is preliminary data.</text>
</comment>
<dbReference type="PANTHER" id="PTHR38011">
    <property type="entry name" value="DIHYDROFOLATE REDUCTASE FAMILY PROTEIN (AFU_ORTHOLOGUE AFUA_8G06820)"/>
    <property type="match status" value="1"/>
</dbReference>
<proteinExistence type="predicted"/>
<evidence type="ECO:0000313" key="2">
    <source>
        <dbReference type="EMBL" id="MBC3540904.1"/>
    </source>
</evidence>
<dbReference type="InterPro" id="IPR002734">
    <property type="entry name" value="RibDG_C"/>
</dbReference>
<sequence>MRKVVLFIAMSLDGYIAKEDDNIDFLNQVERPGEDYGYAAFQHTVDTLIWGRRTYDKIQSMGLPEFMHKDKKCYVLSKTRTGQDENVEFYNGHPKDLIASLKQQTGKNIYCDGGGEIVAALLQERLIDQLIVSVIPHLLGSGIRLFRDGRPEQPITLTRSSTFPSGLVQLWYDCVPENQAK</sequence>
<dbReference type="EMBL" id="JACOAF010000031">
    <property type="protein sequence ID" value="MBC3540904.1"/>
    <property type="molecule type" value="Genomic_DNA"/>
</dbReference>
<name>A0ABR6VUN8_9BACT</name>
<protein>
    <submittedName>
        <fullName evidence="2">Dihydrofolate reductase</fullName>
    </submittedName>
</protein>
<accession>A0ABR6VUN8</accession>
<dbReference type="RefSeq" id="WP_186639225.1">
    <property type="nucleotide sequence ID" value="NZ_JACOAF010000031.1"/>
</dbReference>
<evidence type="ECO:0000313" key="3">
    <source>
        <dbReference type="Proteomes" id="UP000659698"/>
    </source>
</evidence>
<dbReference type="PANTHER" id="PTHR38011:SF11">
    <property type="entry name" value="2,5-DIAMINO-6-RIBOSYLAMINO-4(3H)-PYRIMIDINONE 5'-PHOSPHATE REDUCTASE"/>
    <property type="match status" value="1"/>
</dbReference>
<dbReference type="Gene3D" id="3.40.430.10">
    <property type="entry name" value="Dihydrofolate Reductase, subunit A"/>
    <property type="match status" value="1"/>
</dbReference>
<keyword evidence="3" id="KW-1185">Reference proteome</keyword>
<evidence type="ECO:0000259" key="1">
    <source>
        <dbReference type="Pfam" id="PF01872"/>
    </source>
</evidence>
<dbReference type="InterPro" id="IPR050765">
    <property type="entry name" value="Riboflavin_Biosynth_HTPR"/>
</dbReference>
<reference evidence="2 3" key="1">
    <citation type="journal article" date="2019" name="Int. J. Syst. Evol. Microbiol.">
        <title>Rufibacter sediminis sp. nov., isolated from freshwater lake sediment.</title>
        <authorList>
            <person name="Qu J.H."/>
            <person name="Zhang L.J."/>
            <person name="Fu Y.H."/>
            <person name="Li H.F."/>
        </authorList>
    </citation>
    <scope>NUCLEOTIDE SEQUENCE [LARGE SCALE GENOMIC DNA]</scope>
    <source>
        <strain evidence="2 3">H-1</strain>
    </source>
</reference>
<dbReference type="InterPro" id="IPR024072">
    <property type="entry name" value="DHFR-like_dom_sf"/>
</dbReference>